<dbReference type="EMBL" id="JAKJXO020000007">
    <property type="protein sequence ID" value="KAL1602327.1"/>
    <property type="molecule type" value="Genomic_DNA"/>
</dbReference>
<keyword evidence="3" id="KW-1185">Reference proteome</keyword>
<proteinExistence type="predicted"/>
<dbReference type="Proteomes" id="UP001521785">
    <property type="component" value="Unassembled WGS sequence"/>
</dbReference>
<reference evidence="2 3" key="1">
    <citation type="submission" date="2024-02" db="EMBL/GenBank/DDBJ databases">
        <title>De novo assembly and annotation of 12 fungi associated with fruit tree decline syndrome in Ontario, Canada.</title>
        <authorList>
            <person name="Sulman M."/>
            <person name="Ellouze W."/>
            <person name="Ilyukhin E."/>
        </authorList>
    </citation>
    <scope>NUCLEOTIDE SEQUENCE [LARGE SCALE GENOMIC DNA]</scope>
    <source>
        <strain evidence="2 3">M42-189</strain>
    </source>
</reference>
<feature type="region of interest" description="Disordered" evidence="1">
    <location>
        <begin position="463"/>
        <end position="497"/>
    </location>
</feature>
<evidence type="ECO:0000313" key="2">
    <source>
        <dbReference type="EMBL" id="KAL1602327.1"/>
    </source>
</evidence>
<name>A0ABR3RD87_9PLEO</name>
<gene>
    <name evidence="2" type="ORF">SLS60_005742</name>
</gene>
<evidence type="ECO:0000313" key="3">
    <source>
        <dbReference type="Proteomes" id="UP001521785"/>
    </source>
</evidence>
<feature type="region of interest" description="Disordered" evidence="1">
    <location>
        <begin position="1"/>
        <end position="23"/>
    </location>
</feature>
<sequence length="497" mass="55551">MSSPPPRPAYFSPERLEKAEQQAAESYRLRALQGTNSIPRRTDSQRLIPPLPLQERKLHPAYKARLEYRERHCRMNDADAVQPKPRASVTLLTEGALSAHNKTTDGAGDQTKQQGIPASTTASLTTAVSSCNAVYQGDQHWFTDGVIGENHGKYQDCEDGEYFTSLARTHGFVAPVAHVNIRTAPHMRHSASWYYSLDPPRALSTVEQIGQDSYKSAACIINSPYHANTLSTQHSPPALYLSRSTPEGPTSMSTPAESSEQNIGVFLTDGNTVAFDTNPGSKSVSRPPPVWKMTSQVEETSGLLRAASDGKILEEQTGDIVHLDIPDDEAQQYYAEVNSHAIARKYAIPELKNGATANEDPRARKPIARVIKNWWTGSSRPPRDKPQWIFQVGDVKPTMHILNEMIQTRRHQGGANVRYTMIKIMKRFWNLYLVQEFGHDWASKADDREDNMREMEDFVMELGDVSDRKKVQNDDEEDAGGSERPAALAPSKKGWLW</sequence>
<feature type="region of interest" description="Disordered" evidence="1">
    <location>
        <begin position="242"/>
        <end position="261"/>
    </location>
</feature>
<comment type="caution">
    <text evidence="2">The sequence shown here is derived from an EMBL/GenBank/DDBJ whole genome shotgun (WGS) entry which is preliminary data.</text>
</comment>
<organism evidence="2 3">
    <name type="scientific">Paraconiothyrium brasiliense</name>
    <dbReference type="NCBI Taxonomy" id="300254"/>
    <lineage>
        <taxon>Eukaryota</taxon>
        <taxon>Fungi</taxon>
        <taxon>Dikarya</taxon>
        <taxon>Ascomycota</taxon>
        <taxon>Pezizomycotina</taxon>
        <taxon>Dothideomycetes</taxon>
        <taxon>Pleosporomycetidae</taxon>
        <taxon>Pleosporales</taxon>
        <taxon>Massarineae</taxon>
        <taxon>Didymosphaeriaceae</taxon>
        <taxon>Paraconiothyrium</taxon>
    </lineage>
</organism>
<accession>A0ABR3RD87</accession>
<protein>
    <submittedName>
        <fullName evidence="2">Uncharacterized protein</fullName>
    </submittedName>
</protein>
<evidence type="ECO:0000256" key="1">
    <source>
        <dbReference type="SAM" id="MobiDB-lite"/>
    </source>
</evidence>